<protein>
    <recommendedName>
        <fullName evidence="3">Probable endolytic peptidoglycan transglycosylase RlpA</fullName>
        <ecNumber evidence="3">4.2.2.-</ecNumber>
    </recommendedName>
</protein>
<dbReference type="CDD" id="cd22268">
    <property type="entry name" value="DPBB_RlpA-like"/>
    <property type="match status" value="1"/>
</dbReference>
<evidence type="ECO:0000256" key="1">
    <source>
        <dbReference type="ARBA" id="ARBA00023239"/>
    </source>
</evidence>
<dbReference type="InterPro" id="IPR034718">
    <property type="entry name" value="RlpA"/>
</dbReference>
<dbReference type="Gene3D" id="2.40.40.10">
    <property type="entry name" value="RlpA-like domain"/>
    <property type="match status" value="1"/>
</dbReference>
<dbReference type="PANTHER" id="PTHR34183:SF8">
    <property type="entry name" value="ENDOLYTIC PEPTIDOGLYCAN TRANSGLYCOSYLASE RLPA-RELATED"/>
    <property type="match status" value="1"/>
</dbReference>
<dbReference type="InterPro" id="IPR012997">
    <property type="entry name" value="RplA"/>
</dbReference>
<keyword evidence="7" id="KW-1185">Reference proteome</keyword>
<evidence type="ECO:0000256" key="3">
    <source>
        <dbReference type="HAMAP-Rule" id="MF_02071"/>
    </source>
</evidence>
<evidence type="ECO:0000256" key="2">
    <source>
        <dbReference type="ARBA" id="ARBA00023316"/>
    </source>
</evidence>
<dbReference type="NCBIfam" id="TIGR00413">
    <property type="entry name" value="rlpA"/>
    <property type="match status" value="1"/>
</dbReference>
<dbReference type="Pfam" id="PF03330">
    <property type="entry name" value="DPBB_1"/>
    <property type="match status" value="1"/>
</dbReference>
<evidence type="ECO:0000313" key="7">
    <source>
        <dbReference type="Proteomes" id="UP000620064"/>
    </source>
</evidence>
<dbReference type="EC" id="4.2.2.-" evidence="3"/>
<dbReference type="InterPro" id="IPR036908">
    <property type="entry name" value="RlpA-like_sf"/>
</dbReference>
<dbReference type="PANTHER" id="PTHR34183">
    <property type="entry name" value="ENDOLYTIC PEPTIDOGLYCAN TRANSGLYCOSYLASE RLPA"/>
    <property type="match status" value="1"/>
</dbReference>
<proteinExistence type="inferred from homology"/>
<comment type="similarity">
    <text evidence="3 4">Belongs to the RlpA family.</text>
</comment>
<keyword evidence="2 3" id="KW-0961">Cell wall biogenesis/degradation</keyword>
<name>A0ABQ2NP55_9FLAO</name>
<evidence type="ECO:0000259" key="5">
    <source>
        <dbReference type="Pfam" id="PF03330"/>
    </source>
</evidence>
<comment type="caution">
    <text evidence="6">The sequence shown here is derived from an EMBL/GenBank/DDBJ whole genome shotgun (WGS) entry which is preliminary data.</text>
</comment>
<reference evidence="7" key="1">
    <citation type="journal article" date="2019" name="Int. J. Syst. Evol. Microbiol.">
        <title>The Global Catalogue of Microorganisms (GCM) 10K type strain sequencing project: providing services to taxonomists for standard genome sequencing and annotation.</title>
        <authorList>
            <consortium name="The Broad Institute Genomics Platform"/>
            <consortium name="The Broad Institute Genome Sequencing Center for Infectious Disease"/>
            <person name="Wu L."/>
            <person name="Ma J."/>
        </authorList>
    </citation>
    <scope>NUCLEOTIDE SEQUENCE [LARGE SCALE GENOMIC DNA]</scope>
    <source>
        <strain evidence="7">CGMCC 1.7656</strain>
    </source>
</reference>
<sequence>MVIFSVLGIFSFKNDAELKTGVASCYHDKFHGRRTASGEIYDKNKFTTAHRSLPFGTLVMVRNIKTGDSVVVKVNDRGPFHKTRTFDLSKAAFMKIGDLRTGPIPVEYEILDKENPQN</sequence>
<comment type="function">
    <text evidence="3">Lytic transglycosylase with a strong preference for naked glycan strands that lack stem peptides.</text>
</comment>
<dbReference type="EMBL" id="BMLV01000007">
    <property type="protein sequence ID" value="GGP06522.1"/>
    <property type="molecule type" value="Genomic_DNA"/>
</dbReference>
<evidence type="ECO:0000256" key="4">
    <source>
        <dbReference type="RuleBase" id="RU003495"/>
    </source>
</evidence>
<accession>A0ABQ2NP55</accession>
<dbReference type="SUPFAM" id="SSF50685">
    <property type="entry name" value="Barwin-like endoglucanases"/>
    <property type="match status" value="1"/>
</dbReference>
<feature type="domain" description="RlpA-like protein double-psi beta-barrel" evidence="5">
    <location>
        <begin position="20"/>
        <end position="108"/>
    </location>
</feature>
<dbReference type="InterPro" id="IPR009009">
    <property type="entry name" value="RlpA-like_DPBB"/>
</dbReference>
<dbReference type="HAMAP" id="MF_02071">
    <property type="entry name" value="RlpA"/>
    <property type="match status" value="1"/>
</dbReference>
<dbReference type="Proteomes" id="UP000620064">
    <property type="component" value="Unassembled WGS sequence"/>
</dbReference>
<gene>
    <name evidence="3" type="primary">rlpA</name>
    <name evidence="6" type="ORF">GCM10010992_26860</name>
</gene>
<keyword evidence="1 3" id="KW-0456">Lyase</keyword>
<organism evidence="6 7">
    <name type="scientific">Cloacibacterium rupense</name>
    <dbReference type="NCBI Taxonomy" id="517423"/>
    <lineage>
        <taxon>Bacteria</taxon>
        <taxon>Pseudomonadati</taxon>
        <taxon>Bacteroidota</taxon>
        <taxon>Flavobacteriia</taxon>
        <taxon>Flavobacteriales</taxon>
        <taxon>Weeksellaceae</taxon>
    </lineage>
</organism>
<evidence type="ECO:0000313" key="6">
    <source>
        <dbReference type="EMBL" id="GGP06522.1"/>
    </source>
</evidence>